<dbReference type="EMBL" id="JAVRIF010000006">
    <property type="protein sequence ID" value="MDT0604416.1"/>
    <property type="molecule type" value="Genomic_DNA"/>
</dbReference>
<sequence length="207" mass="23595">MNHKAKALGLGSCPCCQKINKMTAKRQRCIRCHQVFSQRKEFSVQYTLAWTLAAIVMFIPANVYPMMVFYTLGKPEQSTIIEGIASFIQQGLYPIAFIIFLASFIIPLGKIIGLLILLYNTKNYSKISKRKQTQMYHLIASLGPWSMLDVFVVVVMAAVVNFGFFTSIEAGVGITYFTLMVIFTIFAAESFDPRLLWDIERRKNHDR</sequence>
<dbReference type="InterPro" id="IPR051800">
    <property type="entry name" value="PqiA-PqiB_transport"/>
</dbReference>
<gene>
    <name evidence="8" type="ORF">RM573_12480</name>
</gene>
<proteinExistence type="predicted"/>
<evidence type="ECO:0000256" key="2">
    <source>
        <dbReference type="ARBA" id="ARBA00022475"/>
    </source>
</evidence>
<evidence type="ECO:0000256" key="3">
    <source>
        <dbReference type="ARBA" id="ARBA00022519"/>
    </source>
</evidence>
<evidence type="ECO:0000256" key="5">
    <source>
        <dbReference type="ARBA" id="ARBA00022989"/>
    </source>
</evidence>
<dbReference type="Pfam" id="PF04403">
    <property type="entry name" value="PqiA"/>
    <property type="match status" value="1"/>
</dbReference>
<keyword evidence="5 7" id="KW-1133">Transmembrane helix</keyword>
<evidence type="ECO:0000256" key="7">
    <source>
        <dbReference type="SAM" id="Phobius"/>
    </source>
</evidence>
<accession>A0ABU3A2L0</accession>
<keyword evidence="9" id="KW-1185">Reference proteome</keyword>
<keyword evidence="3" id="KW-0997">Cell inner membrane</keyword>
<feature type="transmembrane region" description="Helical" evidence="7">
    <location>
        <begin position="92"/>
        <end position="118"/>
    </location>
</feature>
<keyword evidence="2" id="KW-1003">Cell membrane</keyword>
<name>A0ABU3A2L0_9GAMM</name>
<organism evidence="8 9">
    <name type="scientific">Thalassotalea castellviae</name>
    <dbReference type="NCBI Taxonomy" id="3075612"/>
    <lineage>
        <taxon>Bacteria</taxon>
        <taxon>Pseudomonadati</taxon>
        <taxon>Pseudomonadota</taxon>
        <taxon>Gammaproteobacteria</taxon>
        <taxon>Alteromonadales</taxon>
        <taxon>Colwelliaceae</taxon>
        <taxon>Thalassotalea</taxon>
    </lineage>
</organism>
<evidence type="ECO:0000256" key="4">
    <source>
        <dbReference type="ARBA" id="ARBA00022692"/>
    </source>
</evidence>
<evidence type="ECO:0000256" key="6">
    <source>
        <dbReference type="ARBA" id="ARBA00023136"/>
    </source>
</evidence>
<evidence type="ECO:0000313" key="8">
    <source>
        <dbReference type="EMBL" id="MDT0604416.1"/>
    </source>
</evidence>
<dbReference type="PANTHER" id="PTHR30462:SF3">
    <property type="entry name" value="INTERMEMBRANE TRANSPORT PROTEIN PQIA"/>
    <property type="match status" value="1"/>
</dbReference>
<dbReference type="PANTHER" id="PTHR30462">
    <property type="entry name" value="INTERMEMBRANE TRANSPORT PROTEIN PQIB-RELATED"/>
    <property type="match status" value="1"/>
</dbReference>
<feature type="transmembrane region" description="Helical" evidence="7">
    <location>
        <begin position="138"/>
        <end position="164"/>
    </location>
</feature>
<keyword evidence="6 7" id="KW-0472">Membrane</keyword>
<comment type="subcellular location">
    <subcellularLocation>
        <location evidence="1">Cell inner membrane</location>
    </subcellularLocation>
</comment>
<feature type="transmembrane region" description="Helical" evidence="7">
    <location>
        <begin position="48"/>
        <end position="72"/>
    </location>
</feature>
<feature type="transmembrane region" description="Helical" evidence="7">
    <location>
        <begin position="170"/>
        <end position="188"/>
    </location>
</feature>
<evidence type="ECO:0000313" key="9">
    <source>
        <dbReference type="Proteomes" id="UP001266357"/>
    </source>
</evidence>
<dbReference type="RefSeq" id="WP_311582466.1">
    <property type="nucleotide sequence ID" value="NZ_JAVRIF010000006.1"/>
</dbReference>
<reference evidence="8 9" key="1">
    <citation type="submission" date="2023-09" db="EMBL/GenBank/DDBJ databases">
        <authorList>
            <person name="Rey-Velasco X."/>
        </authorList>
    </citation>
    <scope>NUCLEOTIDE SEQUENCE [LARGE SCALE GENOMIC DNA]</scope>
    <source>
        <strain evidence="8 9">W431</strain>
    </source>
</reference>
<protein>
    <submittedName>
        <fullName evidence="8">Paraquat-inducible protein A</fullName>
    </submittedName>
</protein>
<keyword evidence="4 7" id="KW-0812">Transmembrane</keyword>
<dbReference type="Proteomes" id="UP001266357">
    <property type="component" value="Unassembled WGS sequence"/>
</dbReference>
<comment type="caution">
    <text evidence="8">The sequence shown here is derived from an EMBL/GenBank/DDBJ whole genome shotgun (WGS) entry which is preliminary data.</text>
</comment>
<dbReference type="InterPro" id="IPR007498">
    <property type="entry name" value="PqiA-like"/>
</dbReference>
<evidence type="ECO:0000256" key="1">
    <source>
        <dbReference type="ARBA" id="ARBA00004533"/>
    </source>
</evidence>